<accession>A0A1B0ACT9</accession>
<name>A0A1B0ACT9_GLOPL</name>
<keyword evidence="2" id="KW-1185">Reference proteome</keyword>
<dbReference type="AlphaFoldDB" id="A0A1B0ACT9"/>
<evidence type="ECO:0000313" key="1">
    <source>
        <dbReference type="EnsemblMetazoa" id="GPAI041530-PA"/>
    </source>
</evidence>
<protein>
    <submittedName>
        <fullName evidence="1">Uncharacterized protein</fullName>
    </submittedName>
</protein>
<organism evidence="1 2">
    <name type="scientific">Glossina pallidipes</name>
    <name type="common">Tsetse fly</name>
    <dbReference type="NCBI Taxonomy" id="7398"/>
    <lineage>
        <taxon>Eukaryota</taxon>
        <taxon>Metazoa</taxon>
        <taxon>Ecdysozoa</taxon>
        <taxon>Arthropoda</taxon>
        <taxon>Hexapoda</taxon>
        <taxon>Insecta</taxon>
        <taxon>Pterygota</taxon>
        <taxon>Neoptera</taxon>
        <taxon>Endopterygota</taxon>
        <taxon>Diptera</taxon>
        <taxon>Brachycera</taxon>
        <taxon>Muscomorpha</taxon>
        <taxon>Hippoboscoidea</taxon>
        <taxon>Glossinidae</taxon>
        <taxon>Glossina</taxon>
    </lineage>
</organism>
<reference evidence="2" key="1">
    <citation type="submission" date="2014-03" db="EMBL/GenBank/DDBJ databases">
        <authorList>
            <person name="Aksoy S."/>
            <person name="Warren W."/>
            <person name="Wilson R.K."/>
        </authorList>
    </citation>
    <scope>NUCLEOTIDE SEQUENCE [LARGE SCALE GENOMIC DNA]</scope>
    <source>
        <strain evidence="2">IAEA</strain>
    </source>
</reference>
<reference evidence="1" key="2">
    <citation type="submission" date="2020-05" db="UniProtKB">
        <authorList>
            <consortium name="EnsemblMetazoa"/>
        </authorList>
    </citation>
    <scope>IDENTIFICATION</scope>
    <source>
        <strain evidence="1">IAEA</strain>
    </source>
</reference>
<proteinExistence type="predicted"/>
<dbReference type="VEuPathDB" id="VectorBase:GPAI041530"/>
<evidence type="ECO:0000313" key="2">
    <source>
        <dbReference type="Proteomes" id="UP000092445"/>
    </source>
</evidence>
<dbReference type="Proteomes" id="UP000092445">
    <property type="component" value="Unassembled WGS sequence"/>
</dbReference>
<dbReference type="EnsemblMetazoa" id="GPAI041530-RA">
    <property type="protein sequence ID" value="GPAI041530-PA"/>
    <property type="gene ID" value="GPAI041530"/>
</dbReference>
<sequence>MFPEVSDDVSAVEMPPFCCCVAGCGSVLQLLTTLPAKLSDPSPLTIPPVIIPPATPPLLLFVCSEPFDCPPSRGIVQIIVTDLFTSTYLNLSNQILVTRDRLSLYK</sequence>